<comment type="caution">
    <text evidence="1">The sequence shown here is derived from an EMBL/GenBank/DDBJ whole genome shotgun (WGS) entry which is preliminary data.</text>
</comment>
<dbReference type="RefSeq" id="XP_018005722.1">
    <property type="nucleotide sequence ID" value="XM_018147344.1"/>
</dbReference>
<organism evidence="1 2">
    <name type="scientific">Cyphellophora attinorum</name>
    <dbReference type="NCBI Taxonomy" id="1664694"/>
    <lineage>
        <taxon>Eukaryota</taxon>
        <taxon>Fungi</taxon>
        <taxon>Dikarya</taxon>
        <taxon>Ascomycota</taxon>
        <taxon>Pezizomycotina</taxon>
        <taxon>Eurotiomycetes</taxon>
        <taxon>Chaetothyriomycetidae</taxon>
        <taxon>Chaetothyriales</taxon>
        <taxon>Cyphellophoraceae</taxon>
        <taxon>Cyphellophora</taxon>
    </lineage>
</organism>
<keyword evidence="2" id="KW-1185">Reference proteome</keyword>
<evidence type="ECO:0000313" key="1">
    <source>
        <dbReference type="EMBL" id="KPI45759.1"/>
    </source>
</evidence>
<dbReference type="AlphaFoldDB" id="A0A0N0NS99"/>
<dbReference type="SUPFAM" id="SSF51735">
    <property type="entry name" value="NAD(P)-binding Rossmann-fold domains"/>
    <property type="match status" value="1"/>
</dbReference>
<dbReference type="PANTHER" id="PTHR14097:SF8">
    <property type="entry name" value="NAD(P)-BINDING DOMAIN-CONTAINING PROTEIN"/>
    <property type="match status" value="1"/>
</dbReference>
<name>A0A0N0NS99_9EURO</name>
<reference evidence="1 2" key="1">
    <citation type="submission" date="2015-06" db="EMBL/GenBank/DDBJ databases">
        <title>Draft genome of the ant-associated black yeast Phialophora attae CBS 131958.</title>
        <authorList>
            <person name="Moreno L.F."/>
            <person name="Stielow B.J."/>
            <person name="de Hoog S."/>
            <person name="Vicente V.A."/>
            <person name="Weiss V.A."/>
            <person name="de Vries M."/>
            <person name="Cruz L.M."/>
            <person name="Souza E.M."/>
        </authorList>
    </citation>
    <scope>NUCLEOTIDE SEQUENCE [LARGE SCALE GENOMIC DNA]</scope>
    <source>
        <strain evidence="1 2">CBS 131958</strain>
    </source>
</reference>
<gene>
    <name evidence="1" type="ORF">AB675_700</name>
</gene>
<sequence length="276" mass="29981">MVHIILTGATGFLGTAVLQHILSLPASNPISKLSILSRSPVPLATNTSPPNFKRTNTTTNINVITHADYTTYPPEILSQLSDASAVIWAQGISTTAVSSAAEYRRITYDFPLAAAKALASARSADAKSPLRFIYVSGEGVTHTPGMFTQMFAKVKGEAEKALLALPQQQAYSGRLDVLCPRPGGILSNDPKEIQKMLQTKTTSMKYFMKTVLPVYRALKPGMLIDREDLGRVLVEMALREVDGRDVVRYAGMKETSCEGRVLQNVALRELGGLEKV</sequence>
<accession>A0A0N0NS99</accession>
<dbReference type="PANTHER" id="PTHR14097">
    <property type="entry name" value="OXIDOREDUCTASE HTATIP2"/>
    <property type="match status" value="1"/>
</dbReference>
<protein>
    <recommendedName>
        <fullName evidence="3">NAD(P)-binding domain-containing protein</fullName>
    </recommendedName>
</protein>
<evidence type="ECO:0008006" key="3">
    <source>
        <dbReference type="Google" id="ProtNLM"/>
    </source>
</evidence>
<evidence type="ECO:0000313" key="2">
    <source>
        <dbReference type="Proteomes" id="UP000038010"/>
    </source>
</evidence>
<dbReference type="Proteomes" id="UP000038010">
    <property type="component" value="Unassembled WGS sequence"/>
</dbReference>
<dbReference type="GeneID" id="28739213"/>
<dbReference type="VEuPathDB" id="FungiDB:AB675_700"/>
<dbReference type="InterPro" id="IPR036291">
    <property type="entry name" value="NAD(P)-bd_dom_sf"/>
</dbReference>
<proteinExistence type="predicted"/>
<dbReference type="Gene3D" id="3.40.50.720">
    <property type="entry name" value="NAD(P)-binding Rossmann-like Domain"/>
    <property type="match status" value="1"/>
</dbReference>
<dbReference type="STRING" id="1664694.A0A0N0NS99"/>
<dbReference type="EMBL" id="LFJN01000001">
    <property type="protein sequence ID" value="KPI45759.1"/>
    <property type="molecule type" value="Genomic_DNA"/>
</dbReference>
<dbReference type="OrthoDB" id="9975943at2759"/>